<feature type="compositionally biased region" description="Basic and acidic residues" evidence="1">
    <location>
        <begin position="249"/>
        <end position="260"/>
    </location>
</feature>
<feature type="transmembrane region" description="Helical" evidence="2">
    <location>
        <begin position="7"/>
        <end position="31"/>
    </location>
</feature>
<feature type="region of interest" description="Disordered" evidence="1">
    <location>
        <begin position="366"/>
        <end position="385"/>
    </location>
</feature>
<evidence type="ECO:0000313" key="3">
    <source>
        <dbReference type="EMBL" id="KAK8124095.1"/>
    </source>
</evidence>
<keyword evidence="2" id="KW-0472">Membrane</keyword>
<feature type="compositionally biased region" description="Basic residues" evidence="1">
    <location>
        <begin position="186"/>
        <end position="197"/>
    </location>
</feature>
<feature type="compositionally biased region" description="Pro residues" evidence="1">
    <location>
        <begin position="202"/>
        <end position="227"/>
    </location>
</feature>
<evidence type="ECO:0000313" key="4">
    <source>
        <dbReference type="Proteomes" id="UP001392437"/>
    </source>
</evidence>
<keyword evidence="2" id="KW-1133">Transmembrane helix</keyword>
<evidence type="ECO:0000256" key="1">
    <source>
        <dbReference type="SAM" id="MobiDB-lite"/>
    </source>
</evidence>
<feature type="region of interest" description="Disordered" evidence="1">
    <location>
        <begin position="186"/>
        <end position="267"/>
    </location>
</feature>
<organism evidence="3 4">
    <name type="scientific">Apiospora kogelbergensis</name>
    <dbReference type="NCBI Taxonomy" id="1337665"/>
    <lineage>
        <taxon>Eukaryota</taxon>
        <taxon>Fungi</taxon>
        <taxon>Dikarya</taxon>
        <taxon>Ascomycota</taxon>
        <taxon>Pezizomycotina</taxon>
        <taxon>Sordariomycetes</taxon>
        <taxon>Xylariomycetidae</taxon>
        <taxon>Amphisphaeriales</taxon>
        <taxon>Apiosporaceae</taxon>
        <taxon>Apiospora</taxon>
    </lineage>
</organism>
<reference evidence="3 4" key="1">
    <citation type="submission" date="2023-01" db="EMBL/GenBank/DDBJ databases">
        <title>Analysis of 21 Apiospora genomes using comparative genomics revels a genus with tremendous synthesis potential of carbohydrate active enzymes and secondary metabolites.</title>
        <authorList>
            <person name="Sorensen T."/>
        </authorList>
    </citation>
    <scope>NUCLEOTIDE SEQUENCE [LARGE SCALE GENOMIC DNA]</scope>
    <source>
        <strain evidence="3 4">CBS 117206</strain>
    </source>
</reference>
<proteinExistence type="predicted"/>
<feature type="compositionally biased region" description="Low complexity" evidence="1">
    <location>
        <begin position="114"/>
        <end position="137"/>
    </location>
</feature>
<evidence type="ECO:0000256" key="2">
    <source>
        <dbReference type="SAM" id="Phobius"/>
    </source>
</evidence>
<protein>
    <recommendedName>
        <fullName evidence="5">Collagen triple helix repeat-containing protein</fullName>
    </recommendedName>
</protein>
<feature type="region of interest" description="Disordered" evidence="1">
    <location>
        <begin position="108"/>
        <end position="140"/>
    </location>
</feature>
<dbReference type="EMBL" id="JAQQWP010000003">
    <property type="protein sequence ID" value="KAK8124095.1"/>
    <property type="molecule type" value="Genomic_DNA"/>
</dbReference>
<accession>A0AAW0R538</accession>
<gene>
    <name evidence="3" type="ORF">PG999_004013</name>
</gene>
<keyword evidence="4" id="KW-1185">Reference proteome</keyword>
<name>A0AAW0R538_9PEZI</name>
<dbReference type="Proteomes" id="UP001392437">
    <property type="component" value="Unassembled WGS sequence"/>
</dbReference>
<dbReference type="AlphaFoldDB" id="A0AAW0R538"/>
<evidence type="ECO:0008006" key="5">
    <source>
        <dbReference type="Google" id="ProtNLM"/>
    </source>
</evidence>
<sequence length="397" mass="43930">MSLWLTSCILLTIVTLEILLVLLLIWILSLLSVRRPDPEPSKESTVIRIQGLNFTIDHGYKTSPEASSISFQAAQGTNRKNGNLCLSIIEGQVEIRLGQYNAISRSEGTSAWGSTTADSSSYSFSDTSSSSRVSSDSELLSRRYRRRWRERKAYTPAKRSNPDQYLSSASESSSLEEIDGYIKKHLSSKLSGRRRPRGPQGFPGPPGPPGLPGLSEPPGPPGFPGPCGPQGSDGSYIPLESPGRSAAYEPRRGSEGRPSERSSIPPKPLVHWVYESSVIFRDSTDVDSPQTINKDGTPAIAFLQRARIEFFDKSPKIRHVWGEASSGDDEYEERPLFSHRKDFNTMAEERRLLGLSQQETFYPSGATRGLPSFGFPAQPEPETLNPQLLLAMRQDRE</sequence>
<comment type="caution">
    <text evidence="3">The sequence shown here is derived from an EMBL/GenBank/DDBJ whole genome shotgun (WGS) entry which is preliminary data.</text>
</comment>
<feature type="region of interest" description="Disordered" evidence="1">
    <location>
        <begin position="153"/>
        <end position="174"/>
    </location>
</feature>
<keyword evidence="2" id="KW-0812">Transmembrane</keyword>